<dbReference type="Proteomes" id="UP000824132">
    <property type="component" value="Unassembled WGS sequence"/>
</dbReference>
<organism evidence="1 2">
    <name type="scientific">Candidatus Borkfalkia avistercoris</name>
    <dbReference type="NCBI Taxonomy" id="2838504"/>
    <lineage>
        <taxon>Bacteria</taxon>
        <taxon>Bacillati</taxon>
        <taxon>Bacillota</taxon>
        <taxon>Clostridia</taxon>
        <taxon>Christensenellales</taxon>
        <taxon>Christensenellaceae</taxon>
        <taxon>Candidatus Borkfalkia</taxon>
    </lineage>
</organism>
<comment type="caution">
    <text evidence="1">The sequence shown here is derived from an EMBL/GenBank/DDBJ whole genome shotgun (WGS) entry which is preliminary data.</text>
</comment>
<reference evidence="1" key="1">
    <citation type="journal article" date="2021" name="PeerJ">
        <title>Extensive microbial diversity within the chicken gut microbiome revealed by metagenomics and culture.</title>
        <authorList>
            <person name="Gilroy R."/>
            <person name="Ravi A."/>
            <person name="Getino M."/>
            <person name="Pursley I."/>
            <person name="Horton D.L."/>
            <person name="Alikhan N.F."/>
            <person name="Baker D."/>
            <person name="Gharbi K."/>
            <person name="Hall N."/>
            <person name="Watson M."/>
            <person name="Adriaenssens E.M."/>
            <person name="Foster-Nyarko E."/>
            <person name="Jarju S."/>
            <person name="Secka A."/>
            <person name="Antonio M."/>
            <person name="Oren A."/>
            <person name="Chaudhuri R.R."/>
            <person name="La Ragione R."/>
            <person name="Hildebrand F."/>
            <person name="Pallen M.J."/>
        </authorList>
    </citation>
    <scope>NUCLEOTIDE SEQUENCE</scope>
    <source>
        <strain evidence="1">CHK187-5294</strain>
    </source>
</reference>
<dbReference type="EMBL" id="DXCL01000033">
    <property type="protein sequence ID" value="HIZ03840.1"/>
    <property type="molecule type" value="Genomic_DNA"/>
</dbReference>
<name>A0A9D2ID67_9FIRM</name>
<gene>
    <name evidence="1" type="ORF">H9727_06090</name>
</gene>
<accession>A0A9D2ID67</accession>
<protein>
    <submittedName>
        <fullName evidence="1">Uncharacterized protein</fullName>
    </submittedName>
</protein>
<sequence length="52" mass="5921">MKVENLEKKIKELDEVTAVEILAQVLAIVFDKDTKPEEIPQKVVEVLKDADK</sequence>
<reference evidence="1" key="2">
    <citation type="submission" date="2021-04" db="EMBL/GenBank/DDBJ databases">
        <authorList>
            <person name="Gilroy R."/>
        </authorList>
    </citation>
    <scope>NUCLEOTIDE SEQUENCE</scope>
    <source>
        <strain evidence="1">CHK187-5294</strain>
    </source>
</reference>
<dbReference type="AlphaFoldDB" id="A0A9D2ID67"/>
<evidence type="ECO:0000313" key="2">
    <source>
        <dbReference type="Proteomes" id="UP000824132"/>
    </source>
</evidence>
<proteinExistence type="predicted"/>
<evidence type="ECO:0000313" key="1">
    <source>
        <dbReference type="EMBL" id="HIZ03840.1"/>
    </source>
</evidence>